<keyword evidence="4 10" id="KW-1003">Cell membrane</keyword>
<evidence type="ECO:0000256" key="6">
    <source>
        <dbReference type="ARBA" id="ARBA00022692"/>
    </source>
</evidence>
<keyword evidence="13" id="KW-1185">Reference proteome</keyword>
<keyword evidence="7 9" id="KW-1133">Transmembrane helix</keyword>
<proteinExistence type="inferred from homology"/>
<evidence type="ECO:0000256" key="8">
    <source>
        <dbReference type="ARBA" id="ARBA00023136"/>
    </source>
</evidence>
<evidence type="ECO:0000313" key="12">
    <source>
        <dbReference type="EMBL" id="NYR14990.1"/>
    </source>
</evidence>
<organism evidence="12 13">
    <name type="scientific">Pyrobaculum arsenaticum</name>
    <dbReference type="NCBI Taxonomy" id="121277"/>
    <lineage>
        <taxon>Archaea</taxon>
        <taxon>Thermoproteota</taxon>
        <taxon>Thermoprotei</taxon>
        <taxon>Thermoproteales</taxon>
        <taxon>Thermoproteaceae</taxon>
        <taxon>Pyrobaculum</taxon>
    </lineage>
</organism>
<evidence type="ECO:0000256" key="5">
    <source>
        <dbReference type="ARBA" id="ARBA00022592"/>
    </source>
</evidence>
<feature type="transmembrane region" description="Helical" evidence="9">
    <location>
        <begin position="165"/>
        <end position="186"/>
    </location>
</feature>
<feature type="transmembrane region" description="Helical" evidence="9">
    <location>
        <begin position="30"/>
        <end position="54"/>
    </location>
</feature>
<evidence type="ECO:0000259" key="11">
    <source>
        <dbReference type="PROSITE" id="PS50928"/>
    </source>
</evidence>
<evidence type="ECO:0000256" key="1">
    <source>
        <dbReference type="ARBA" id="ARBA00004651"/>
    </source>
</evidence>
<sequence length="311" mass="33458">MTIFLVLFVVFYLLSAFILLFIKMKWGLRLIAAVNVVIIAALIALFAWIAYPILERDGLAVFLKSDWNPPRESYGVLNALVGTLITSAIAIAIAMPLAVGVAVTINELLPRKLRGVFGALNDLTAAMPTVIYGLWGLFFLGPLLQKAVNVVALWLGLGEVMKAPSTLFTASILLAIMITPYAAAVIREGYALVPRHVEEAIYAVGATKFETVLVKLRYIKGYVYGGLFLALGRAMGETVAVAMVVGGNFARFTLNPFEGGITISSLIALQFLNAEAYQFMVPALFAAALLLAVVGVAINAVAIYILQRTTV</sequence>
<comment type="caution">
    <text evidence="12">The sequence shown here is derived from an EMBL/GenBank/DDBJ whole genome shotgun (WGS) entry which is preliminary data.</text>
</comment>
<evidence type="ECO:0000256" key="2">
    <source>
        <dbReference type="ARBA" id="ARBA00007069"/>
    </source>
</evidence>
<comment type="subcellular location">
    <subcellularLocation>
        <location evidence="1 9">Cell membrane</location>
        <topology evidence="1 9">Multi-pass membrane protein</topology>
    </subcellularLocation>
</comment>
<dbReference type="SUPFAM" id="SSF161098">
    <property type="entry name" value="MetI-like"/>
    <property type="match status" value="1"/>
</dbReference>
<dbReference type="CDD" id="cd06261">
    <property type="entry name" value="TM_PBP2"/>
    <property type="match status" value="1"/>
</dbReference>
<dbReference type="GO" id="GO:0006817">
    <property type="term" value="P:phosphate ion transport"/>
    <property type="evidence" value="ECO:0007669"/>
    <property type="project" value="UniProtKB-KW"/>
</dbReference>
<dbReference type="Gene3D" id="1.10.3720.10">
    <property type="entry name" value="MetI-like"/>
    <property type="match status" value="1"/>
</dbReference>
<name>A0A7L4PA25_9CREN</name>
<feature type="transmembrane region" description="Helical" evidence="9">
    <location>
        <begin position="74"/>
        <end position="103"/>
    </location>
</feature>
<dbReference type="InterPro" id="IPR011864">
    <property type="entry name" value="Phosphate_PstC"/>
</dbReference>
<feature type="transmembrane region" description="Helical" evidence="9">
    <location>
        <begin position="123"/>
        <end position="145"/>
    </location>
</feature>
<dbReference type="GO" id="GO:0005886">
    <property type="term" value="C:plasma membrane"/>
    <property type="evidence" value="ECO:0007669"/>
    <property type="project" value="UniProtKB-SubCell"/>
</dbReference>
<protein>
    <recommendedName>
        <fullName evidence="10">Phosphate transport system permease protein</fullName>
    </recommendedName>
</protein>
<dbReference type="NCBIfam" id="TIGR02138">
    <property type="entry name" value="phosphate_pstC"/>
    <property type="match status" value="1"/>
</dbReference>
<evidence type="ECO:0000256" key="10">
    <source>
        <dbReference type="RuleBase" id="RU363054"/>
    </source>
</evidence>
<dbReference type="InterPro" id="IPR000515">
    <property type="entry name" value="MetI-like"/>
</dbReference>
<evidence type="ECO:0000313" key="13">
    <source>
        <dbReference type="Proteomes" id="UP000554766"/>
    </source>
</evidence>
<dbReference type="AlphaFoldDB" id="A0A7L4PA25"/>
<dbReference type="PANTHER" id="PTHR30425:SF1">
    <property type="entry name" value="PHOSPHATE TRANSPORT SYSTEM PERMEASE PROTEIN PSTC"/>
    <property type="match status" value="1"/>
</dbReference>
<comment type="similarity">
    <text evidence="2 10">Belongs to the binding-protein-dependent transport system permease family. CysTW subfamily.</text>
</comment>
<evidence type="ECO:0000256" key="4">
    <source>
        <dbReference type="ARBA" id="ARBA00022475"/>
    </source>
</evidence>
<accession>A0A7L4PA25</accession>
<comment type="function">
    <text evidence="10">Part of the binding-protein-dependent transport system for phosphate; probably responsible for the translocation of the substrate across the membrane.</text>
</comment>
<dbReference type="Proteomes" id="UP000554766">
    <property type="component" value="Unassembled WGS sequence"/>
</dbReference>
<keyword evidence="8 9" id="KW-0472">Membrane</keyword>
<dbReference type="EMBL" id="JAAVJF010000001">
    <property type="protein sequence ID" value="NYR14990.1"/>
    <property type="molecule type" value="Genomic_DNA"/>
</dbReference>
<feature type="transmembrane region" description="Helical" evidence="9">
    <location>
        <begin position="279"/>
        <end position="306"/>
    </location>
</feature>
<dbReference type="Pfam" id="PF00528">
    <property type="entry name" value="BPD_transp_1"/>
    <property type="match status" value="1"/>
</dbReference>
<dbReference type="GO" id="GO:0005315">
    <property type="term" value="F:phosphate transmembrane transporter activity"/>
    <property type="evidence" value="ECO:0007669"/>
    <property type="project" value="InterPro"/>
</dbReference>
<keyword evidence="3 9" id="KW-0813">Transport</keyword>
<dbReference type="RefSeq" id="WP_011899948.1">
    <property type="nucleotide sequence ID" value="NZ_JAAVJF010000001.1"/>
</dbReference>
<keyword evidence="6 9" id="KW-0812">Transmembrane</keyword>
<feature type="transmembrane region" description="Helical" evidence="9">
    <location>
        <begin position="222"/>
        <end position="245"/>
    </location>
</feature>
<feature type="transmembrane region" description="Helical" evidence="9">
    <location>
        <begin position="6"/>
        <end position="23"/>
    </location>
</feature>
<reference evidence="12 13" key="1">
    <citation type="journal article" date="2020" name="Nat. Commun.">
        <title>The structures of two archaeal type IV pili illuminate evolutionary relationships.</title>
        <authorList>
            <person name="Wang F."/>
            <person name="Baquero D.P."/>
            <person name="Su Z."/>
            <person name="Beltran L.C."/>
            <person name="Prangishvili D."/>
            <person name="Krupovic M."/>
            <person name="Egelman E.H."/>
        </authorList>
    </citation>
    <scope>NUCLEOTIDE SEQUENCE [LARGE SCALE GENOMIC DNA]</scope>
    <source>
        <strain evidence="12 13">2GA</strain>
    </source>
</reference>
<feature type="domain" description="ABC transmembrane type-1" evidence="11">
    <location>
        <begin position="80"/>
        <end position="302"/>
    </location>
</feature>
<evidence type="ECO:0000256" key="9">
    <source>
        <dbReference type="RuleBase" id="RU363032"/>
    </source>
</evidence>
<dbReference type="GeneID" id="5054265"/>
<dbReference type="InterPro" id="IPR051124">
    <property type="entry name" value="Phosphate_Transport_Permease"/>
</dbReference>
<gene>
    <name evidence="12" type="primary">pstC</name>
    <name evidence="12" type="ORF">HC235_03240</name>
</gene>
<evidence type="ECO:0000256" key="3">
    <source>
        <dbReference type="ARBA" id="ARBA00022448"/>
    </source>
</evidence>
<evidence type="ECO:0000256" key="7">
    <source>
        <dbReference type="ARBA" id="ARBA00022989"/>
    </source>
</evidence>
<dbReference type="InterPro" id="IPR035906">
    <property type="entry name" value="MetI-like_sf"/>
</dbReference>
<dbReference type="PANTHER" id="PTHR30425">
    <property type="entry name" value="PHOSPHATE TRANSPORT SYSTEM PERMEASE PROTEIN PST"/>
    <property type="match status" value="1"/>
</dbReference>
<keyword evidence="5 10" id="KW-0592">Phosphate transport</keyword>
<dbReference type="PROSITE" id="PS50928">
    <property type="entry name" value="ABC_TM1"/>
    <property type="match status" value="1"/>
</dbReference>